<dbReference type="SUPFAM" id="SSF55031">
    <property type="entry name" value="Bacterial exopeptidase dimerisation domain"/>
    <property type="match status" value="1"/>
</dbReference>
<dbReference type="InterPro" id="IPR011650">
    <property type="entry name" value="Peptidase_M20_dimer"/>
</dbReference>
<keyword evidence="5 7" id="KW-0862">Zinc</keyword>
<dbReference type="CDD" id="cd05674">
    <property type="entry name" value="M20_yscS"/>
    <property type="match status" value="1"/>
</dbReference>
<dbReference type="Pfam" id="PF07687">
    <property type="entry name" value="M20_dimer"/>
    <property type="match status" value="1"/>
</dbReference>
<keyword evidence="10" id="KW-1185">Reference proteome</keyword>
<name>A0AAD2HW52_9AGAR</name>
<evidence type="ECO:0000313" key="10">
    <source>
        <dbReference type="Proteomes" id="UP001295794"/>
    </source>
</evidence>
<dbReference type="InterPro" id="IPR002933">
    <property type="entry name" value="Peptidase_M20"/>
</dbReference>
<feature type="binding site" evidence="7">
    <location>
        <position position="274"/>
    </location>
    <ligand>
        <name>Zn(2+)</name>
        <dbReference type="ChEBI" id="CHEBI:29105"/>
        <label>2</label>
    </ligand>
</feature>
<feature type="active site" evidence="6">
    <location>
        <position position="177"/>
    </location>
</feature>
<evidence type="ECO:0000256" key="5">
    <source>
        <dbReference type="ARBA" id="ARBA00022833"/>
    </source>
</evidence>
<sequence>MQVGLVDEKTRLPFPQAPQVVLHPRQSIYRILLLTLALCSCIGFTARHYATTIANAFDLYRAAPVMCPQADLLIPQRHSRVSQALRDVLATDSFQTQAVEWLSKAVQIPTEMYDDMPPVGQDPRWDVFSTFHDYLAFTFPRVHDKLSLTKVNTYGLLYQWNGSDSSLKPILVTAHQDVVPVEPLTWKDWKHPPFSGYYDGEFIWGRGSADDKSGLISVLGAIEFLLEQGFSPSRTVVLAFGFDEEAFGFRGAGTLGPAIEELYGSHYPFAFVIDEGGGFDGDLVHGVFATPAIAEKGFINVQLELTSPGGHSSIPPEHTTIGMLAALVVKYEDNPFPLHLSRDSVTYRTLQCRAEHSRNMSKDLKQAIKRSTHSDEALHKLETIIFLDKTYRALVGTTAAVDIIHGGVKSNALPEQAIAIINHRISIESSVAETMAYDTALLQGLANKYNLTYTAFGKLISVPGASAYGALTVTDARGTALEPAPITLFAGPGSEAYKLLSGTIKAVFNAHRNLHDPSAITVAPAHSTGNTDTRHYWNLSRNIFRYNHRNSMGRDRLTGAHTVNEGSALLADGLVEMIRFYATLILNADESTLI</sequence>
<dbReference type="InterPro" id="IPR047177">
    <property type="entry name" value="Pept_M20A"/>
</dbReference>
<accession>A0AAD2HW52</accession>
<keyword evidence="3 7" id="KW-0479">Metal-binding</keyword>
<feature type="binding site" evidence="7">
    <location>
        <position position="210"/>
    </location>
    <ligand>
        <name>Zn(2+)</name>
        <dbReference type="ChEBI" id="CHEBI:29105"/>
        <label>1</label>
    </ligand>
</feature>
<dbReference type="PIRSF" id="PIRSF037217">
    <property type="entry name" value="Carboxypeptidase_S"/>
    <property type="match status" value="1"/>
</dbReference>
<dbReference type="PANTHER" id="PTHR45962:SF1">
    <property type="entry name" value="N-FATTY-ACYL-AMINO ACID SYNTHASE_HYDROLASE PM20D1"/>
    <property type="match status" value="1"/>
</dbReference>
<evidence type="ECO:0000313" key="9">
    <source>
        <dbReference type="EMBL" id="CAK5281853.1"/>
    </source>
</evidence>
<dbReference type="FunFam" id="3.40.630.10:FF:000027">
    <property type="entry name" value="N-fatty-acyl-amino acid synthase/hydrolase PM20D1"/>
    <property type="match status" value="1"/>
</dbReference>
<evidence type="ECO:0000256" key="2">
    <source>
        <dbReference type="ARBA" id="ARBA00022670"/>
    </source>
</evidence>
<dbReference type="GO" id="GO:0000328">
    <property type="term" value="C:fungal-type vacuole lumen"/>
    <property type="evidence" value="ECO:0007669"/>
    <property type="project" value="TreeGrafter"/>
</dbReference>
<keyword evidence="4" id="KW-0378">Hydrolase</keyword>
<evidence type="ECO:0000256" key="7">
    <source>
        <dbReference type="PIRSR" id="PIRSR037217-2"/>
    </source>
</evidence>
<feature type="binding site" evidence="7">
    <location>
        <position position="245"/>
    </location>
    <ligand>
        <name>Zn(2+)</name>
        <dbReference type="ChEBI" id="CHEBI:29105"/>
        <label>1</label>
    </ligand>
</feature>
<evidence type="ECO:0000256" key="4">
    <source>
        <dbReference type="ARBA" id="ARBA00022801"/>
    </source>
</evidence>
<comment type="caution">
    <text evidence="9">The sequence shown here is derived from an EMBL/GenBank/DDBJ whole genome shotgun (WGS) entry which is preliminary data.</text>
</comment>
<dbReference type="Pfam" id="PF01546">
    <property type="entry name" value="Peptidase_M20"/>
    <property type="match status" value="1"/>
</dbReference>
<feature type="active site" description="Proton acceptor" evidence="6">
    <location>
        <position position="244"/>
    </location>
</feature>
<evidence type="ECO:0000256" key="3">
    <source>
        <dbReference type="ARBA" id="ARBA00022723"/>
    </source>
</evidence>
<dbReference type="Proteomes" id="UP001295794">
    <property type="component" value="Unassembled WGS sequence"/>
</dbReference>
<dbReference type="InterPro" id="IPR001261">
    <property type="entry name" value="ArgE/DapE_CS"/>
</dbReference>
<dbReference type="Gene3D" id="3.40.630.10">
    <property type="entry name" value="Zn peptidases"/>
    <property type="match status" value="1"/>
</dbReference>
<feature type="binding site" evidence="7">
    <location>
        <position position="175"/>
    </location>
    <ligand>
        <name>Zn(2+)</name>
        <dbReference type="ChEBI" id="CHEBI:29105"/>
        <label>2</label>
    </ligand>
</feature>
<dbReference type="GO" id="GO:0051603">
    <property type="term" value="P:proteolysis involved in protein catabolic process"/>
    <property type="evidence" value="ECO:0007669"/>
    <property type="project" value="TreeGrafter"/>
</dbReference>
<proteinExistence type="inferred from homology"/>
<dbReference type="PANTHER" id="PTHR45962">
    <property type="entry name" value="N-FATTY-ACYL-AMINO ACID SYNTHASE/HYDROLASE PM20D1"/>
    <property type="match status" value="1"/>
</dbReference>
<protein>
    <recommendedName>
        <fullName evidence="8">Peptidase M20 dimerisation domain-containing protein</fullName>
    </recommendedName>
</protein>
<dbReference type="InterPro" id="IPR036264">
    <property type="entry name" value="Bact_exopeptidase_dim_dom"/>
</dbReference>
<comment type="similarity">
    <text evidence="1">Belongs to the peptidase M20A family.</text>
</comment>
<keyword evidence="2" id="KW-0645">Protease</keyword>
<feature type="binding site" evidence="7">
    <location>
        <position position="561"/>
    </location>
    <ligand>
        <name>Zn(2+)</name>
        <dbReference type="ChEBI" id="CHEBI:29105"/>
        <label>1</label>
    </ligand>
</feature>
<gene>
    <name evidence="9" type="ORF">MYCIT1_LOCUS33158</name>
</gene>
<dbReference type="GO" id="GO:0004181">
    <property type="term" value="F:metallocarboxypeptidase activity"/>
    <property type="evidence" value="ECO:0007669"/>
    <property type="project" value="InterPro"/>
</dbReference>
<dbReference type="InterPro" id="IPR017141">
    <property type="entry name" value="Pept_M20_carboxypep"/>
</dbReference>
<dbReference type="AlphaFoldDB" id="A0AAD2HW52"/>
<feature type="domain" description="Peptidase M20 dimerisation" evidence="8">
    <location>
        <begin position="293"/>
        <end position="442"/>
    </location>
</feature>
<evidence type="ECO:0000256" key="1">
    <source>
        <dbReference type="ARBA" id="ARBA00006247"/>
    </source>
</evidence>
<dbReference type="SUPFAM" id="SSF53187">
    <property type="entry name" value="Zn-dependent exopeptidases"/>
    <property type="match status" value="1"/>
</dbReference>
<dbReference type="GO" id="GO:0046872">
    <property type="term" value="F:metal ion binding"/>
    <property type="evidence" value="ECO:0007669"/>
    <property type="project" value="UniProtKB-KW"/>
</dbReference>
<dbReference type="Gene3D" id="3.30.70.360">
    <property type="match status" value="1"/>
</dbReference>
<evidence type="ECO:0000256" key="6">
    <source>
        <dbReference type="PIRSR" id="PIRSR037217-1"/>
    </source>
</evidence>
<dbReference type="PROSITE" id="PS00758">
    <property type="entry name" value="ARGE_DAPE_CPG2_1"/>
    <property type="match status" value="1"/>
</dbReference>
<feature type="binding site" evidence="7">
    <location>
        <position position="210"/>
    </location>
    <ligand>
        <name>Zn(2+)</name>
        <dbReference type="ChEBI" id="CHEBI:29105"/>
        <label>2</label>
    </ligand>
</feature>
<organism evidence="9 10">
    <name type="scientific">Mycena citricolor</name>
    <dbReference type="NCBI Taxonomy" id="2018698"/>
    <lineage>
        <taxon>Eukaryota</taxon>
        <taxon>Fungi</taxon>
        <taxon>Dikarya</taxon>
        <taxon>Basidiomycota</taxon>
        <taxon>Agaricomycotina</taxon>
        <taxon>Agaricomycetes</taxon>
        <taxon>Agaricomycetidae</taxon>
        <taxon>Agaricales</taxon>
        <taxon>Marasmiineae</taxon>
        <taxon>Mycenaceae</taxon>
        <taxon>Mycena</taxon>
    </lineage>
</organism>
<reference evidence="9" key="1">
    <citation type="submission" date="2023-11" db="EMBL/GenBank/DDBJ databases">
        <authorList>
            <person name="De Vega J J."/>
            <person name="De Vega J J."/>
        </authorList>
    </citation>
    <scope>NUCLEOTIDE SEQUENCE</scope>
</reference>
<dbReference type="EMBL" id="CAVNYO010000444">
    <property type="protein sequence ID" value="CAK5281853.1"/>
    <property type="molecule type" value="Genomic_DNA"/>
</dbReference>
<evidence type="ECO:0000259" key="8">
    <source>
        <dbReference type="Pfam" id="PF07687"/>
    </source>
</evidence>